<feature type="binding site" evidence="16">
    <location>
        <position position="57"/>
    </location>
    <ligand>
        <name>substrate</name>
    </ligand>
</feature>
<dbReference type="InterPro" id="IPR012337">
    <property type="entry name" value="RNaseH-like_sf"/>
</dbReference>
<dbReference type="EMBL" id="FOYV01000001">
    <property type="protein sequence ID" value="SFR39729.1"/>
    <property type="molecule type" value="Genomic_DNA"/>
</dbReference>
<dbReference type="GO" id="GO:0008408">
    <property type="term" value="F:3'-5' exonuclease activity"/>
    <property type="evidence" value="ECO:0007669"/>
    <property type="project" value="TreeGrafter"/>
</dbReference>
<evidence type="ECO:0000256" key="10">
    <source>
        <dbReference type="ARBA" id="ARBA00022839"/>
    </source>
</evidence>
<keyword evidence="4 18" id="KW-0808">Transferase</keyword>
<keyword evidence="8 17" id="KW-0479">Metal-binding</keyword>
<dbReference type="InterPro" id="IPR006309">
    <property type="entry name" value="DnaQ_proteo"/>
</dbReference>
<dbReference type="GO" id="GO:0003887">
    <property type="term" value="F:DNA-directed DNA polymerase activity"/>
    <property type="evidence" value="ECO:0007669"/>
    <property type="project" value="UniProtKB-KW"/>
</dbReference>
<feature type="binding site" evidence="16">
    <location>
        <position position="157"/>
    </location>
    <ligand>
        <name>substrate</name>
    </ligand>
</feature>
<evidence type="ECO:0000256" key="12">
    <source>
        <dbReference type="ARBA" id="ARBA00022932"/>
    </source>
</evidence>
<evidence type="ECO:0000256" key="5">
    <source>
        <dbReference type="ARBA" id="ARBA00022695"/>
    </source>
</evidence>
<evidence type="ECO:0000256" key="17">
    <source>
        <dbReference type="PIRSR" id="PIRSR606309-3"/>
    </source>
</evidence>
<evidence type="ECO:0000256" key="16">
    <source>
        <dbReference type="PIRSR" id="PIRSR606309-2"/>
    </source>
</evidence>
<dbReference type="InterPro" id="IPR006054">
    <property type="entry name" value="DnaQ"/>
</dbReference>
<comment type="cofactor">
    <cofactor evidence="17">
        <name>Mg(2+)</name>
        <dbReference type="ChEBI" id="CHEBI:18420"/>
    </cofactor>
    <cofactor evidence="17">
        <name>Mn(2+)</name>
        <dbReference type="ChEBI" id="CHEBI:29035"/>
    </cofactor>
    <text evidence="17">Binds 2 divalent metal cations. Magnesium or manganese.</text>
</comment>
<dbReference type="GO" id="GO:0046872">
    <property type="term" value="F:metal ion binding"/>
    <property type="evidence" value="ECO:0007669"/>
    <property type="project" value="UniProtKB-KW"/>
</dbReference>
<evidence type="ECO:0000256" key="9">
    <source>
        <dbReference type="ARBA" id="ARBA00022801"/>
    </source>
</evidence>
<evidence type="ECO:0000256" key="8">
    <source>
        <dbReference type="ARBA" id="ARBA00022723"/>
    </source>
</evidence>
<evidence type="ECO:0000256" key="13">
    <source>
        <dbReference type="ARBA" id="ARBA00023211"/>
    </source>
</evidence>
<evidence type="ECO:0000256" key="14">
    <source>
        <dbReference type="ARBA" id="ARBA00049244"/>
    </source>
</evidence>
<proteinExistence type="predicted"/>
<evidence type="ECO:0000256" key="7">
    <source>
        <dbReference type="ARBA" id="ARBA00022722"/>
    </source>
</evidence>
<dbReference type="NCBIfam" id="TIGR00573">
    <property type="entry name" value="dnaq"/>
    <property type="match status" value="1"/>
</dbReference>
<dbReference type="GO" id="GO:0045004">
    <property type="term" value="P:DNA replication proofreading"/>
    <property type="evidence" value="ECO:0007669"/>
    <property type="project" value="TreeGrafter"/>
</dbReference>
<comment type="subunit">
    <text evidence="18">DNA polymerase III contains a core (composed of alpha, epsilon and theta chains) that associates with a tau subunit. This core dimerizes to form the POLIII' complex. PolIII' associates with the gamma complex (composed of gamma, delta, delta', psi and chi chains) and with the beta chain to form the complete DNA polymerase III complex.</text>
</comment>
<organism evidence="20 21">
    <name type="scientific">Marinobacter gudaonensis</name>
    <dbReference type="NCBI Taxonomy" id="375760"/>
    <lineage>
        <taxon>Bacteria</taxon>
        <taxon>Pseudomonadati</taxon>
        <taxon>Pseudomonadota</taxon>
        <taxon>Gammaproteobacteria</taxon>
        <taxon>Pseudomonadales</taxon>
        <taxon>Marinobacteraceae</taxon>
        <taxon>Marinobacter</taxon>
    </lineage>
</organism>
<sequence>MRQIVLDTETTGIDPAEGHRIIEIGCVELMERQLTGRNYHVYINPDREVEAEAITVHGITNEFLADKPRFAEIAEEFFEFIKGAELVIHNAAFDVGFMDAEFARLKPVRKTADHCGIVDSLAIARARHPGQKNSLDALCKRYGVDNSNRELHGALLDAEILADVYLLLTGGQTALSLDAGSDSAGGAGGIRRLSGERAALAVVRASEEENAAHEEFMAVLEKQAGESIWRKLQNAE</sequence>
<keyword evidence="7 18" id="KW-0540">Nuclease</keyword>
<evidence type="ECO:0000256" key="6">
    <source>
        <dbReference type="ARBA" id="ARBA00022705"/>
    </source>
</evidence>
<dbReference type="AlphaFoldDB" id="A0A1I6GC08"/>
<keyword evidence="6 18" id="KW-0235">DNA replication</keyword>
<keyword evidence="10 18" id="KW-0269">Exonuclease</keyword>
<dbReference type="CDD" id="cd06131">
    <property type="entry name" value="DNA_pol_III_epsilon_Ecoli_like"/>
    <property type="match status" value="1"/>
</dbReference>
<dbReference type="Gene3D" id="3.30.420.10">
    <property type="entry name" value="Ribonuclease H-like superfamily/Ribonuclease H"/>
    <property type="match status" value="1"/>
</dbReference>
<dbReference type="Proteomes" id="UP000199290">
    <property type="component" value="Unassembled WGS sequence"/>
</dbReference>
<feature type="binding site" evidence="17">
    <location>
        <position position="7"/>
    </location>
    <ligand>
        <name>a divalent metal cation</name>
        <dbReference type="ChEBI" id="CHEBI:60240"/>
        <label>1</label>
        <note>catalytic</note>
    </ligand>
</feature>
<feature type="binding site" evidence="17">
    <location>
        <position position="157"/>
    </location>
    <ligand>
        <name>a divalent metal cation</name>
        <dbReference type="ChEBI" id="CHEBI:60240"/>
        <label>1</label>
        <note>catalytic</note>
    </ligand>
</feature>
<feature type="binding site" evidence="17">
    <location>
        <position position="9"/>
    </location>
    <ligand>
        <name>a divalent metal cation</name>
        <dbReference type="ChEBI" id="CHEBI:60240"/>
        <label>1</label>
        <note>catalytic</note>
    </ligand>
</feature>
<comment type="function">
    <text evidence="18">DNA polymerase III is a complex, multichain enzyme responsible for most of the replicative synthesis in bacteria. The epsilon subunit contain the editing function and is a proofreading 3'-5' exonuclease.</text>
</comment>
<reference evidence="21" key="1">
    <citation type="submission" date="2016-10" db="EMBL/GenBank/DDBJ databases">
        <authorList>
            <person name="Varghese N."/>
            <person name="Submissions S."/>
        </authorList>
    </citation>
    <scope>NUCLEOTIDE SEQUENCE [LARGE SCALE GENOMIC DNA]</scope>
    <source>
        <strain evidence="21">CGMCC 1.6294</strain>
    </source>
</reference>
<accession>A0A1I6GC08</accession>
<feature type="domain" description="Exonuclease" evidence="19">
    <location>
        <begin position="2"/>
        <end position="174"/>
    </location>
</feature>
<keyword evidence="12 18" id="KW-0239">DNA-directed DNA polymerase</keyword>
<feature type="binding site" evidence="16">
    <location>
        <position position="52"/>
    </location>
    <ligand>
        <name>substrate</name>
    </ligand>
</feature>
<dbReference type="RefSeq" id="WP_091985453.1">
    <property type="nucleotide sequence ID" value="NZ_FOYV01000001.1"/>
</dbReference>
<evidence type="ECO:0000256" key="4">
    <source>
        <dbReference type="ARBA" id="ARBA00022679"/>
    </source>
</evidence>
<dbReference type="OrthoDB" id="9804290at2"/>
<dbReference type="GO" id="GO:0005829">
    <property type="term" value="C:cytosol"/>
    <property type="evidence" value="ECO:0007669"/>
    <property type="project" value="TreeGrafter"/>
</dbReference>
<evidence type="ECO:0000256" key="18">
    <source>
        <dbReference type="RuleBase" id="RU364087"/>
    </source>
</evidence>
<gene>
    <name evidence="18" type="primary">dnaQ</name>
    <name evidence="20" type="ORF">SAMN04488073_0427</name>
</gene>
<evidence type="ECO:0000313" key="20">
    <source>
        <dbReference type="EMBL" id="SFR39729.1"/>
    </source>
</evidence>
<dbReference type="PANTHER" id="PTHR30231:SF41">
    <property type="entry name" value="DNA POLYMERASE III SUBUNIT EPSILON"/>
    <property type="match status" value="1"/>
</dbReference>
<dbReference type="SMART" id="SM00479">
    <property type="entry name" value="EXOIII"/>
    <property type="match status" value="1"/>
</dbReference>
<keyword evidence="9 18" id="KW-0378">Hydrolase</keyword>
<feature type="binding site" evidence="16">
    <location>
        <position position="7"/>
    </location>
    <ligand>
        <name>substrate</name>
    </ligand>
</feature>
<dbReference type="NCBIfam" id="TIGR01406">
    <property type="entry name" value="dnaQ_proteo"/>
    <property type="match status" value="1"/>
</dbReference>
<dbReference type="PANTHER" id="PTHR30231">
    <property type="entry name" value="DNA POLYMERASE III SUBUNIT EPSILON"/>
    <property type="match status" value="1"/>
</dbReference>
<dbReference type="EC" id="2.7.7.7" evidence="2 18"/>
<dbReference type="InterPro" id="IPR036397">
    <property type="entry name" value="RNaseH_sf"/>
</dbReference>
<dbReference type="FunFam" id="3.30.420.10:FF:000012">
    <property type="entry name" value="DNA polymerase III subunit epsilon"/>
    <property type="match status" value="1"/>
</dbReference>
<dbReference type="Pfam" id="PF00929">
    <property type="entry name" value="RNase_T"/>
    <property type="match status" value="1"/>
</dbReference>
<dbReference type="STRING" id="375760.SAMN04488073_0427"/>
<evidence type="ECO:0000256" key="15">
    <source>
        <dbReference type="PIRSR" id="PIRSR606309-1"/>
    </source>
</evidence>
<name>A0A1I6GC08_9GAMM</name>
<keyword evidence="21" id="KW-1185">Reference proteome</keyword>
<dbReference type="NCBIfam" id="NF004316">
    <property type="entry name" value="PRK05711.1"/>
    <property type="match status" value="1"/>
</dbReference>
<keyword evidence="13 17" id="KW-0464">Manganese</keyword>
<comment type="cofactor">
    <cofactor evidence="1 18">
        <name>Mn(2+)</name>
        <dbReference type="ChEBI" id="CHEBI:29035"/>
    </cofactor>
</comment>
<evidence type="ECO:0000256" key="11">
    <source>
        <dbReference type="ARBA" id="ARBA00022842"/>
    </source>
</evidence>
<evidence type="ECO:0000256" key="2">
    <source>
        <dbReference type="ARBA" id="ARBA00012417"/>
    </source>
</evidence>
<dbReference type="SUPFAM" id="SSF53098">
    <property type="entry name" value="Ribonuclease H-like"/>
    <property type="match status" value="1"/>
</dbReference>
<evidence type="ECO:0000256" key="3">
    <source>
        <dbReference type="ARBA" id="ARBA00020352"/>
    </source>
</evidence>
<keyword evidence="11 17" id="KW-0460">Magnesium</keyword>
<evidence type="ECO:0000259" key="19">
    <source>
        <dbReference type="SMART" id="SM00479"/>
    </source>
</evidence>
<feature type="binding site" evidence="16">
    <location>
        <position position="9"/>
    </location>
    <ligand>
        <name>substrate</name>
    </ligand>
</feature>
<protein>
    <recommendedName>
        <fullName evidence="3 18">DNA polymerase III subunit epsilon</fullName>
        <ecNumber evidence="2 18">2.7.7.7</ecNumber>
    </recommendedName>
</protein>
<evidence type="ECO:0000256" key="1">
    <source>
        <dbReference type="ARBA" id="ARBA00001936"/>
    </source>
</evidence>
<comment type="catalytic activity">
    <reaction evidence="14 18">
        <text>DNA(n) + a 2'-deoxyribonucleoside 5'-triphosphate = DNA(n+1) + diphosphate</text>
        <dbReference type="Rhea" id="RHEA:22508"/>
        <dbReference type="Rhea" id="RHEA-COMP:17339"/>
        <dbReference type="Rhea" id="RHEA-COMP:17340"/>
        <dbReference type="ChEBI" id="CHEBI:33019"/>
        <dbReference type="ChEBI" id="CHEBI:61560"/>
        <dbReference type="ChEBI" id="CHEBI:173112"/>
        <dbReference type="EC" id="2.7.7.7"/>
    </reaction>
</comment>
<feature type="active site" description="Proton acceptor" evidence="15">
    <location>
        <position position="152"/>
    </location>
</feature>
<dbReference type="InterPro" id="IPR013520">
    <property type="entry name" value="Ribonucl_H"/>
</dbReference>
<dbReference type="GO" id="GO:0003677">
    <property type="term" value="F:DNA binding"/>
    <property type="evidence" value="ECO:0007669"/>
    <property type="project" value="InterPro"/>
</dbReference>
<evidence type="ECO:0000313" key="21">
    <source>
        <dbReference type="Proteomes" id="UP000199290"/>
    </source>
</evidence>
<keyword evidence="5 18" id="KW-0548">Nucleotidyltransferase</keyword>